<dbReference type="EMBL" id="PGCI01000005">
    <property type="protein sequence ID" value="PLW51532.1"/>
    <property type="molecule type" value="Genomic_DNA"/>
</dbReference>
<keyword evidence="2" id="KW-1133">Transmembrane helix</keyword>
<feature type="compositionally biased region" description="Low complexity" evidence="1">
    <location>
        <begin position="12"/>
        <end position="26"/>
    </location>
</feature>
<feature type="compositionally biased region" description="Polar residues" evidence="1">
    <location>
        <begin position="1"/>
        <end position="11"/>
    </location>
</feature>
<feature type="transmembrane region" description="Helical" evidence="2">
    <location>
        <begin position="198"/>
        <end position="217"/>
    </location>
</feature>
<dbReference type="SUPFAM" id="SSF117070">
    <property type="entry name" value="LEA14-like"/>
    <property type="match status" value="1"/>
</dbReference>
<proteinExistence type="predicted"/>
<comment type="caution">
    <text evidence="3">The sequence shown here is derived from an EMBL/GenBank/DDBJ whole genome shotgun (WGS) entry which is preliminary data.</text>
</comment>
<evidence type="ECO:0000313" key="4">
    <source>
        <dbReference type="Proteomes" id="UP000235392"/>
    </source>
</evidence>
<evidence type="ECO:0008006" key="5">
    <source>
        <dbReference type="Google" id="ProtNLM"/>
    </source>
</evidence>
<evidence type="ECO:0000256" key="2">
    <source>
        <dbReference type="SAM" id="Phobius"/>
    </source>
</evidence>
<dbReference type="Gene3D" id="2.60.40.1820">
    <property type="match status" value="1"/>
</dbReference>
<evidence type="ECO:0000313" key="3">
    <source>
        <dbReference type="EMBL" id="PLW51532.1"/>
    </source>
</evidence>
<feature type="region of interest" description="Disordered" evidence="1">
    <location>
        <begin position="39"/>
        <end position="110"/>
    </location>
</feature>
<evidence type="ECO:0000256" key="1">
    <source>
        <dbReference type="SAM" id="MobiDB-lite"/>
    </source>
</evidence>
<dbReference type="AlphaFoldDB" id="A0A2N5VNG2"/>
<gene>
    <name evidence="3" type="ORF">PCASD_00312</name>
</gene>
<reference evidence="3 4" key="1">
    <citation type="submission" date="2017-11" db="EMBL/GenBank/DDBJ databases">
        <title>De novo assembly and phasing of dikaryotic genomes from two isolates of Puccinia coronata f. sp. avenae, the causal agent of oat crown rust.</title>
        <authorList>
            <person name="Miller M.E."/>
            <person name="Zhang Y."/>
            <person name="Omidvar V."/>
            <person name="Sperschneider J."/>
            <person name="Schwessinger B."/>
            <person name="Raley C."/>
            <person name="Palmer J.M."/>
            <person name="Garnica D."/>
            <person name="Upadhyaya N."/>
            <person name="Rathjen J."/>
            <person name="Taylor J.M."/>
            <person name="Park R.F."/>
            <person name="Dodds P.N."/>
            <person name="Hirsch C.D."/>
            <person name="Kianian S.F."/>
            <person name="Figueroa M."/>
        </authorList>
    </citation>
    <scope>NUCLEOTIDE SEQUENCE [LARGE SCALE GENOMIC DNA]</scope>
    <source>
        <strain evidence="3">12SD80</strain>
    </source>
</reference>
<feature type="compositionally biased region" description="Basic and acidic residues" evidence="1">
    <location>
        <begin position="90"/>
        <end position="110"/>
    </location>
</feature>
<feature type="region of interest" description="Disordered" evidence="1">
    <location>
        <begin position="407"/>
        <end position="437"/>
    </location>
</feature>
<accession>A0A2N5VNG2</accession>
<sequence>MAQPYYNTHPDQQYGHQQEQQQHYQQNQQYYPQDEFMDAYQPNYHHPQPNEYSHQYPPPADIYHHAQGQPYPDQHQHQQQHQHPSTTYPPDHHYHSEETYHPDYDPAYGLDEKYPPAELYPPNSAHPVINLNQPPSMDRLNTASTFANPTRGSVAAQMAAEGAIPEKAGLRMWRSDEHSGAFTRGGKSQSCRRCCCCTSIVIVLVVVGFIAGFLLWVRPPNATFNGIAPPTAGNQVDLQPNGFLLNFDLNIGVTNPNFFGASFSKISAKAYYPLNKTTALGGGELENVDIKPHSNTTINFPFQINYTTSLDPNRAILADIASRCGFLGNPKNKSLFLLSCSLFTSLSAVIAFDITLKLKVLAITISPTFSSSNTFTCPLKQSDFTSVLGGAQSLDALSNLLTGSSGEPKRRLVRRGGVSGASPQEEEQEHRPSPISPQEEDQLLEALVQKALATPPAHSSEQLVLSRIQFSPPNIHDGPFSRLRSLLLDRLVRFPPLNNLLSLVRTTRNL</sequence>
<feature type="region of interest" description="Disordered" evidence="1">
    <location>
        <begin position="1"/>
        <end position="26"/>
    </location>
</feature>
<name>A0A2N5VNG2_9BASI</name>
<protein>
    <recommendedName>
        <fullName evidence="5">Late embryogenesis abundant protein LEA-2 subgroup domain-containing protein</fullName>
    </recommendedName>
</protein>
<keyword evidence="2" id="KW-0812">Transmembrane</keyword>
<dbReference type="Proteomes" id="UP000235392">
    <property type="component" value="Unassembled WGS sequence"/>
</dbReference>
<keyword evidence="2" id="KW-0472">Membrane</keyword>
<organism evidence="3 4">
    <name type="scientific">Puccinia coronata f. sp. avenae</name>
    <dbReference type="NCBI Taxonomy" id="200324"/>
    <lineage>
        <taxon>Eukaryota</taxon>
        <taxon>Fungi</taxon>
        <taxon>Dikarya</taxon>
        <taxon>Basidiomycota</taxon>
        <taxon>Pucciniomycotina</taxon>
        <taxon>Pucciniomycetes</taxon>
        <taxon>Pucciniales</taxon>
        <taxon>Pucciniaceae</taxon>
        <taxon>Puccinia</taxon>
    </lineage>
</organism>